<gene>
    <name evidence="1" type="ORF">CQY22_006505</name>
</gene>
<dbReference type="Proteomes" id="UP000230551">
    <property type="component" value="Unassembled WGS sequence"/>
</dbReference>
<evidence type="ECO:0000313" key="2">
    <source>
        <dbReference type="Proteomes" id="UP000230551"/>
    </source>
</evidence>
<dbReference type="RefSeq" id="WP_090586580.1">
    <property type="nucleotide sequence ID" value="NZ_CP104302.1"/>
</dbReference>
<proteinExistence type="predicted"/>
<reference evidence="1 2" key="1">
    <citation type="journal article" date="2017" name="Infect. Genet. Evol.">
        <title>The new phylogeny of the genus Mycobacterium: The old and the news.</title>
        <authorList>
            <person name="Tortoli E."/>
            <person name="Fedrizzi T."/>
            <person name="Meehan C.J."/>
            <person name="Trovato A."/>
            <person name="Grottola A."/>
            <person name="Giacobazzi E."/>
            <person name="Serpini G.F."/>
            <person name="Tagliazucchi S."/>
            <person name="Fabio A."/>
            <person name="Bettua C."/>
            <person name="Bertorelli R."/>
            <person name="Frascaro F."/>
            <person name="De Sanctis V."/>
            <person name="Pecorari M."/>
            <person name="Jousson O."/>
            <person name="Segata N."/>
            <person name="Cirillo D.M."/>
        </authorList>
    </citation>
    <scope>NUCLEOTIDE SEQUENCE [LARGE SCALE GENOMIC DNA]</scope>
    <source>
        <strain evidence="1 2">CIP1034565</strain>
    </source>
</reference>
<dbReference type="EMBL" id="PDCN02000005">
    <property type="protein sequence ID" value="PIB76357.1"/>
    <property type="molecule type" value="Genomic_DNA"/>
</dbReference>
<dbReference type="Pfam" id="PF10824">
    <property type="entry name" value="T7SS_ESX_EspC"/>
    <property type="match status" value="1"/>
</dbReference>
<keyword evidence="2" id="KW-1185">Reference proteome</keyword>
<accession>A0A2G5PDG5</accession>
<sequence>MADHIDIDTDELRRIADLHNEAAGYLSAVPATHPAIQRSVDSLGPIFSEFRSAARTLLEERRRCYQAQADAHQRLSQNLGASATLWQQQDAAGAETLRAVVDEP</sequence>
<dbReference type="GO" id="GO:0009306">
    <property type="term" value="P:protein secretion"/>
    <property type="evidence" value="ECO:0007669"/>
    <property type="project" value="InterPro"/>
</dbReference>
<protein>
    <submittedName>
        <fullName evidence="1">ESX-1 secretion-associated protein</fullName>
    </submittedName>
</protein>
<dbReference type="OrthoDB" id="4625564at2"/>
<evidence type="ECO:0000313" key="1">
    <source>
        <dbReference type="EMBL" id="PIB76357.1"/>
    </source>
</evidence>
<dbReference type="InterPro" id="IPR022536">
    <property type="entry name" value="EspC"/>
</dbReference>
<dbReference type="STRING" id="85968.GCA_900073015_00873"/>
<organism evidence="1 2">
    <name type="scientific">Mycolicibacterium brumae</name>
    <dbReference type="NCBI Taxonomy" id="85968"/>
    <lineage>
        <taxon>Bacteria</taxon>
        <taxon>Bacillati</taxon>
        <taxon>Actinomycetota</taxon>
        <taxon>Actinomycetes</taxon>
        <taxon>Mycobacteriales</taxon>
        <taxon>Mycobacteriaceae</taxon>
        <taxon>Mycolicibacterium</taxon>
    </lineage>
</organism>
<comment type="caution">
    <text evidence="1">The sequence shown here is derived from an EMBL/GenBank/DDBJ whole genome shotgun (WGS) entry which is preliminary data.</text>
</comment>
<name>A0A2G5PDG5_9MYCO</name>
<dbReference type="AlphaFoldDB" id="A0A2G5PDG5"/>